<dbReference type="Gene3D" id="2.30.170.40">
    <property type="entry name" value="Ribosomal protein L28/L24"/>
    <property type="match status" value="1"/>
</dbReference>
<proteinExistence type="inferred from homology"/>
<evidence type="ECO:0000256" key="2">
    <source>
        <dbReference type="ARBA" id="ARBA00022980"/>
    </source>
</evidence>
<reference evidence="5" key="1">
    <citation type="submission" date="2015-07" db="EMBL/GenBank/DDBJ databases">
        <title>Annotation of Plasmodium falciparum RAJ116.</title>
        <authorList>
            <consortium name="The Broad Institute Genome Sequencing Platform"/>
            <person name="Volkman S.K."/>
            <person name="Neafsey D.E."/>
            <person name="Dash A.P."/>
            <person name="Chitnis C.E."/>
            <person name="Hartl D.L."/>
            <person name="Young S.K."/>
            <person name="Zeng Q."/>
            <person name="Koehrsen M."/>
            <person name="Alvarado L."/>
            <person name="Berlin A."/>
            <person name="Borenstein D."/>
            <person name="Chapman S.B."/>
            <person name="Chen Z."/>
            <person name="Engels R."/>
            <person name="Freedman E."/>
            <person name="Gellesch M."/>
            <person name="Goldberg J."/>
            <person name="Griggs A."/>
            <person name="Gujja S."/>
            <person name="Heilman E.R."/>
            <person name="Heiman D.I."/>
            <person name="Howarth C."/>
            <person name="Jen D."/>
            <person name="Larson L."/>
            <person name="Mehta T."/>
            <person name="Neiman D."/>
            <person name="Park D."/>
            <person name="Pearson M."/>
            <person name="Roberts A."/>
            <person name="Saif S."/>
            <person name="Shea T."/>
            <person name="Shenoy N."/>
            <person name="Sisk P."/>
            <person name="Stolte C."/>
            <person name="Sykes S."/>
            <person name="Walk T."/>
            <person name="White J."/>
            <person name="Yandava C."/>
            <person name="Haas B."/>
            <person name="Henn M.R."/>
            <person name="Nusbaum C."/>
            <person name="Birren B."/>
        </authorList>
    </citation>
    <scope>NUCLEOTIDE SEQUENCE [LARGE SCALE GENOMIC DNA]</scope>
    <source>
        <strain evidence="5">RAJ116</strain>
    </source>
</reference>
<name>A0A0L0CWA1_PLAFA</name>
<keyword evidence="3" id="KW-0687">Ribonucleoprotein</keyword>
<organism evidence="4 5">
    <name type="scientific">Plasmodium falciparum RAJ116</name>
    <dbReference type="NCBI Taxonomy" id="580058"/>
    <lineage>
        <taxon>Eukaryota</taxon>
        <taxon>Sar</taxon>
        <taxon>Alveolata</taxon>
        <taxon>Apicomplexa</taxon>
        <taxon>Aconoidasida</taxon>
        <taxon>Haemosporida</taxon>
        <taxon>Plasmodiidae</taxon>
        <taxon>Plasmodium</taxon>
        <taxon>Plasmodium (Laverania)</taxon>
    </lineage>
</organism>
<dbReference type="InterPro" id="IPR037147">
    <property type="entry name" value="Ribosomal_bL28_sf"/>
</dbReference>
<dbReference type="PANTHER" id="PTHR13528">
    <property type="entry name" value="39S RIBOSOMAL PROTEIN L28, MITOCHONDRIAL"/>
    <property type="match status" value="1"/>
</dbReference>
<dbReference type="InterPro" id="IPR026569">
    <property type="entry name" value="Ribosomal_bL28"/>
</dbReference>
<dbReference type="InterPro" id="IPR034704">
    <property type="entry name" value="Ribosomal_bL28/bL31-like_sf"/>
</dbReference>
<protein>
    <recommendedName>
        <fullName evidence="6">Ribosomal protein L28</fullName>
    </recommendedName>
</protein>
<dbReference type="OrthoDB" id="361870at2759"/>
<dbReference type="AlphaFoldDB" id="A0A0L0CWA1"/>
<evidence type="ECO:0000256" key="3">
    <source>
        <dbReference type="ARBA" id="ARBA00023274"/>
    </source>
</evidence>
<sequence>MPKNLNLFGKYLRRLAYGRVPSAASQTGLYHDEDYNYYTKVSYSLKKTRIKLKPNVFKKHIVSNELNTIIPNVRLTTSALHAMDDAGGFDNYILRTPPEELRSNLGEKLRNVMYFYMSHPNIRSFSLPWKIFMNQFQQNDYFYSIYQHLRKKRLSELYQKNESAKYSPYYLPNEKNLHPQRQPFALNTEINALNLWFNKNNILKKAFIDKLKEAKSFDRAYTDHHFLDSYRKGRGRGGGGKHGRTPRRRSKTVFYCNMCIILFFLSII</sequence>
<dbReference type="EMBL" id="GG664154">
    <property type="protein sequence ID" value="KNC36496.1"/>
    <property type="molecule type" value="Genomic_DNA"/>
</dbReference>
<dbReference type="PANTHER" id="PTHR13528:SF2">
    <property type="entry name" value="LARGE RIBOSOMAL SUBUNIT PROTEIN BL28M"/>
    <property type="match status" value="1"/>
</dbReference>
<evidence type="ECO:0000313" key="5">
    <source>
        <dbReference type="Proteomes" id="UP000054566"/>
    </source>
</evidence>
<comment type="similarity">
    <text evidence="1">Belongs to the bacterial ribosomal protein bL28 family.</text>
</comment>
<reference evidence="5" key="2">
    <citation type="submission" date="2015-07" db="EMBL/GenBank/DDBJ databases">
        <title>The genome sequence of Plasmodium falciparum RAJ116.</title>
        <authorList>
            <consortium name="The Broad Institute Genome Sequencing Platform"/>
            <person name="Volkman S.K."/>
            <person name="Neafsey D.E."/>
            <person name="Dash A.P."/>
            <person name="Chitnis C.E."/>
            <person name="Hartl D.L."/>
            <person name="Young S.K."/>
            <person name="Kodira C.D."/>
            <person name="Zeng Q."/>
            <person name="Koehrsen M."/>
            <person name="Godfrey P."/>
            <person name="Alvarado L."/>
            <person name="Berlin A."/>
            <person name="Borenstein D."/>
            <person name="Chen Z."/>
            <person name="Engels R."/>
            <person name="Freedman E."/>
            <person name="Gellesch M."/>
            <person name="Goldberg J."/>
            <person name="Griggs A."/>
            <person name="Gujja S."/>
            <person name="Heiman D."/>
            <person name="Hepburn T."/>
            <person name="Howarth C."/>
            <person name="Jen D."/>
            <person name="Larson L."/>
            <person name="Lewis B."/>
            <person name="Mehta T."/>
            <person name="Park D."/>
            <person name="Pearson M."/>
            <person name="Roberts A."/>
            <person name="Saif S."/>
            <person name="Shea T."/>
            <person name="Shenoy N."/>
            <person name="Sisk P."/>
            <person name="Stolte C."/>
            <person name="Sykes S."/>
            <person name="Walk T."/>
            <person name="White J."/>
            <person name="Yandava C."/>
            <person name="Wirth D.F."/>
            <person name="Nusbaum C."/>
            <person name="Birren B."/>
        </authorList>
    </citation>
    <scope>NUCLEOTIDE SEQUENCE [LARGE SCALE GENOMIC DNA]</scope>
    <source>
        <strain evidence="5">RAJ116</strain>
    </source>
</reference>
<evidence type="ECO:0000313" key="4">
    <source>
        <dbReference type="EMBL" id="KNC36496.1"/>
    </source>
</evidence>
<dbReference type="SUPFAM" id="SSF143800">
    <property type="entry name" value="L28p-like"/>
    <property type="match status" value="1"/>
</dbReference>
<accession>A0A0L0CWA1</accession>
<evidence type="ECO:0000256" key="1">
    <source>
        <dbReference type="ARBA" id="ARBA00008760"/>
    </source>
</evidence>
<keyword evidence="2" id="KW-0689">Ribosomal protein</keyword>
<evidence type="ECO:0008006" key="6">
    <source>
        <dbReference type="Google" id="ProtNLM"/>
    </source>
</evidence>
<dbReference type="GO" id="GO:0005762">
    <property type="term" value="C:mitochondrial large ribosomal subunit"/>
    <property type="evidence" value="ECO:0007669"/>
    <property type="project" value="TreeGrafter"/>
</dbReference>
<gene>
    <name evidence="4" type="ORF">PFLG_01549</name>
</gene>
<dbReference type="Proteomes" id="UP000054566">
    <property type="component" value="Unassembled WGS sequence"/>
</dbReference>
<dbReference type="GO" id="GO:0003735">
    <property type="term" value="F:structural constituent of ribosome"/>
    <property type="evidence" value="ECO:0007669"/>
    <property type="project" value="InterPro"/>
</dbReference>